<dbReference type="EMBL" id="VDLU01000001">
    <property type="protein sequence ID" value="TNJ29556.1"/>
    <property type="molecule type" value="Genomic_DNA"/>
</dbReference>
<dbReference type="PROSITE" id="PS00107">
    <property type="entry name" value="PROTEIN_KINASE_ATP"/>
    <property type="match status" value="1"/>
</dbReference>
<dbReference type="InterPro" id="IPR011009">
    <property type="entry name" value="Kinase-like_dom_sf"/>
</dbReference>
<evidence type="ECO:0000313" key="6">
    <source>
        <dbReference type="EMBL" id="TNJ29556.1"/>
    </source>
</evidence>
<evidence type="ECO:0000256" key="1">
    <source>
        <dbReference type="ARBA" id="ARBA00022741"/>
    </source>
</evidence>
<dbReference type="AlphaFoldDB" id="A0A4Z1SUM5"/>
<dbReference type="SUPFAM" id="SSF56112">
    <property type="entry name" value="Protein kinase-like (PK-like)"/>
    <property type="match status" value="1"/>
</dbReference>
<keyword evidence="6" id="KW-0808">Transferase</keyword>
<proteinExistence type="predicted"/>
<accession>A0A4Z1SUM5</accession>
<dbReference type="PROSITE" id="PS00108">
    <property type="entry name" value="PROTEIN_KINASE_ST"/>
    <property type="match status" value="1"/>
</dbReference>
<evidence type="ECO:0000256" key="4">
    <source>
        <dbReference type="PROSITE-ProRule" id="PRU10141"/>
    </source>
</evidence>
<dbReference type="PROSITE" id="PS50088">
    <property type="entry name" value="ANK_REPEAT"/>
    <property type="match status" value="1"/>
</dbReference>
<evidence type="ECO:0000259" key="5">
    <source>
        <dbReference type="PROSITE" id="PS50011"/>
    </source>
</evidence>
<dbReference type="Pfam" id="PF12796">
    <property type="entry name" value="Ank_2"/>
    <property type="match status" value="2"/>
</dbReference>
<evidence type="ECO:0000256" key="2">
    <source>
        <dbReference type="ARBA" id="ARBA00022840"/>
    </source>
</evidence>
<keyword evidence="2 4" id="KW-0067">ATP-binding</keyword>
<dbReference type="Gene3D" id="1.10.510.10">
    <property type="entry name" value="Transferase(Phosphotransferase) domain 1"/>
    <property type="match status" value="1"/>
</dbReference>
<dbReference type="InterPro" id="IPR017441">
    <property type="entry name" value="Protein_kinase_ATP_BS"/>
</dbReference>
<evidence type="ECO:0000313" key="7">
    <source>
        <dbReference type="Proteomes" id="UP000315496"/>
    </source>
</evidence>
<feature type="repeat" description="ANK" evidence="3">
    <location>
        <begin position="124"/>
        <end position="156"/>
    </location>
</feature>
<dbReference type="Gene3D" id="1.25.40.20">
    <property type="entry name" value="Ankyrin repeat-containing domain"/>
    <property type="match status" value="3"/>
</dbReference>
<feature type="binding site" evidence="4">
    <location>
        <position position="479"/>
    </location>
    <ligand>
        <name>ATP</name>
        <dbReference type="ChEBI" id="CHEBI:30616"/>
    </ligand>
</feature>
<dbReference type="PROSITE" id="PS50011">
    <property type="entry name" value="PROTEIN_KINASE_DOM"/>
    <property type="match status" value="1"/>
</dbReference>
<organism evidence="6 7">
    <name type="scientific">Giardia muris</name>
    <dbReference type="NCBI Taxonomy" id="5742"/>
    <lineage>
        <taxon>Eukaryota</taxon>
        <taxon>Metamonada</taxon>
        <taxon>Diplomonadida</taxon>
        <taxon>Hexamitidae</taxon>
        <taxon>Giardiinae</taxon>
        <taxon>Giardia</taxon>
    </lineage>
</organism>
<dbReference type="InterPro" id="IPR002110">
    <property type="entry name" value="Ankyrin_rpt"/>
</dbReference>
<dbReference type="Proteomes" id="UP000315496">
    <property type="component" value="Chromosome 1"/>
</dbReference>
<name>A0A4Z1SUM5_GIAMU</name>
<gene>
    <name evidence="6" type="ORF">GMRT_11650</name>
</gene>
<dbReference type="InterPro" id="IPR008271">
    <property type="entry name" value="Ser/Thr_kinase_AS"/>
</dbReference>
<dbReference type="PANTHER" id="PTHR24120:SF4">
    <property type="entry name" value="GH07239P"/>
    <property type="match status" value="1"/>
</dbReference>
<dbReference type="SUPFAM" id="SSF48403">
    <property type="entry name" value="Ankyrin repeat"/>
    <property type="match status" value="1"/>
</dbReference>
<reference evidence="6 7" key="1">
    <citation type="submission" date="2019-05" db="EMBL/GenBank/DDBJ databases">
        <title>The compact genome of Giardia muris reveals important steps in the evolution of intestinal protozoan parasites.</title>
        <authorList>
            <person name="Xu F."/>
            <person name="Jimenez-Gonzalez A."/>
            <person name="Einarsson E."/>
            <person name="Astvaldsson A."/>
            <person name="Peirasmaki D."/>
            <person name="Eckmann L."/>
            <person name="Andersson J.O."/>
            <person name="Svard S.G."/>
            <person name="Jerlstrom-Hultqvist J."/>
        </authorList>
    </citation>
    <scope>NUCLEOTIDE SEQUENCE [LARGE SCALE GENOMIC DNA]</scope>
    <source>
        <strain evidence="6 7">Roberts-Thomson</strain>
    </source>
</reference>
<dbReference type="InterPro" id="IPR000719">
    <property type="entry name" value="Prot_kinase_dom"/>
</dbReference>
<dbReference type="SMART" id="SM00220">
    <property type="entry name" value="S_TKc"/>
    <property type="match status" value="1"/>
</dbReference>
<keyword evidence="7" id="KW-1185">Reference proteome</keyword>
<dbReference type="Pfam" id="PF00023">
    <property type="entry name" value="Ank"/>
    <property type="match status" value="2"/>
</dbReference>
<keyword evidence="3" id="KW-0040">ANK repeat</keyword>
<dbReference type="GO" id="GO:0005524">
    <property type="term" value="F:ATP binding"/>
    <property type="evidence" value="ECO:0007669"/>
    <property type="project" value="UniProtKB-UniRule"/>
</dbReference>
<sequence>MGLTQLIRAATRGDLRGVRKHMREAGAQDEDGWTALIHAAHSGHLDCVRELVGVEAGKQTTHGFTALMHAAQEGFPDCVEVLMPSEARMCLSDGQTALMSAACKGHVACVRILKAKEARMRTDTGDTALIQAVINGHVECVRELLEMEAGLRDKDGFTALMLAAQNGDAACVEALRKAEATMAKDSGWTALMSATSKGHAACVRLLLDREGELELEGGWTALMTAAQKGHLECAELLLSQAGRQTVDPFGDYPSGISALMLASINNHLGVVELLTPFERDLFDSEGHDAIWHAGNTAQKPNPRVVHYLKKSILSSDKPVTPMITSPRPQPTKASSGLFEVETALDQRKEVGPSNGDIISEDVENYQYLKEESLTLTPLASSRTGAGITTSIQPETTKLQPTKKAYLYTMQDTQTHDVEGVGSGGRSRTGLESKESMSILLPNLPAEMSKKYTIVSCIGQGAYGSVYAAENAMGWSCAIKVVDYRWQQDGTRRSLATELTVLPKLRHEGILAYQEVFDDKASGSAYIVTELCAKSLADELQHRQELGANFSDGNVWICLRQMADGLAYLHGKKLLHRDLKPANVLLTEGRCVLADFGLIRSVDQTLALSSVVGTPFYMAPEIFASKPCYSNPADVWSLGVIAYELCTGRRPFDSVVDIIQTHPAPIENRPPALVNLITRMMDRNPATRPSAKEVLRIAEANR</sequence>
<dbReference type="GO" id="GO:0004672">
    <property type="term" value="F:protein kinase activity"/>
    <property type="evidence" value="ECO:0007669"/>
    <property type="project" value="InterPro"/>
</dbReference>
<dbReference type="VEuPathDB" id="GiardiaDB:GMRT_11650"/>
<keyword evidence="6" id="KW-0418">Kinase</keyword>
<keyword evidence="1 4" id="KW-0547">Nucleotide-binding</keyword>
<evidence type="ECO:0000256" key="3">
    <source>
        <dbReference type="PROSITE-ProRule" id="PRU00023"/>
    </source>
</evidence>
<dbReference type="PANTHER" id="PTHR24120">
    <property type="entry name" value="GH07239P"/>
    <property type="match status" value="1"/>
</dbReference>
<dbReference type="SMART" id="SM00248">
    <property type="entry name" value="ANK"/>
    <property type="match status" value="8"/>
</dbReference>
<protein>
    <submittedName>
        <fullName evidence="6">Kinase, NEK</fullName>
    </submittedName>
</protein>
<dbReference type="InterPro" id="IPR036770">
    <property type="entry name" value="Ankyrin_rpt-contain_sf"/>
</dbReference>
<feature type="domain" description="Protein kinase" evidence="5">
    <location>
        <begin position="451"/>
        <end position="701"/>
    </location>
</feature>
<comment type="caution">
    <text evidence="6">The sequence shown here is derived from an EMBL/GenBank/DDBJ whole genome shotgun (WGS) entry which is preliminary data.</text>
</comment>
<dbReference type="Pfam" id="PF00069">
    <property type="entry name" value="Pkinase"/>
    <property type="match status" value="1"/>
</dbReference>
<dbReference type="OrthoDB" id="419455at2759"/>